<keyword evidence="2" id="KW-0472">Membrane</keyword>
<feature type="region of interest" description="Disordered" evidence="1">
    <location>
        <begin position="1"/>
        <end position="28"/>
    </location>
</feature>
<sequence length="142" mass="14788">MSDPEETAPITPPPPQAPQPPPPPQPWPPGGWAPAYGVPYVGSRDHSGATTALVLGIISIACFVLTFLCCLTLPGVLCAPFAWFLGVRAKRDIERQPGVYGNAGSATAGLWMGAVMTVLGALLIAAVVAIVVWFGTTDYSMV</sequence>
<gene>
    <name evidence="3" type="ORF">G5V58_00115</name>
</gene>
<dbReference type="KEGG" id="nano:G5V58_00115"/>
<dbReference type="AlphaFoldDB" id="A0A6G6W8A2"/>
<feature type="transmembrane region" description="Helical" evidence="2">
    <location>
        <begin position="108"/>
        <end position="134"/>
    </location>
</feature>
<keyword evidence="2" id="KW-1133">Transmembrane helix</keyword>
<organism evidence="3 4">
    <name type="scientific">Nocardioides anomalus</name>
    <dbReference type="NCBI Taxonomy" id="2712223"/>
    <lineage>
        <taxon>Bacteria</taxon>
        <taxon>Bacillati</taxon>
        <taxon>Actinomycetota</taxon>
        <taxon>Actinomycetes</taxon>
        <taxon>Propionibacteriales</taxon>
        <taxon>Nocardioidaceae</taxon>
        <taxon>Nocardioides</taxon>
    </lineage>
</organism>
<feature type="compositionally biased region" description="Pro residues" evidence="1">
    <location>
        <begin position="10"/>
        <end position="28"/>
    </location>
</feature>
<dbReference type="EMBL" id="CP049257">
    <property type="protein sequence ID" value="QIG41383.1"/>
    <property type="molecule type" value="Genomic_DNA"/>
</dbReference>
<reference evidence="3 4" key="1">
    <citation type="submission" date="2020-02" db="EMBL/GenBank/DDBJ databases">
        <title>Full genome sequence of Nocardioides sp. R-3366.</title>
        <authorList>
            <person name="Im W.-T."/>
        </authorList>
    </citation>
    <scope>NUCLEOTIDE SEQUENCE [LARGE SCALE GENOMIC DNA]</scope>
    <source>
        <strain evidence="3 4">R-3366</strain>
    </source>
</reference>
<evidence type="ECO:0000256" key="1">
    <source>
        <dbReference type="SAM" id="MobiDB-lite"/>
    </source>
</evidence>
<keyword evidence="4" id="KW-1185">Reference proteome</keyword>
<evidence type="ECO:0000313" key="4">
    <source>
        <dbReference type="Proteomes" id="UP000502996"/>
    </source>
</evidence>
<evidence type="ECO:0000256" key="2">
    <source>
        <dbReference type="SAM" id="Phobius"/>
    </source>
</evidence>
<evidence type="ECO:0000313" key="3">
    <source>
        <dbReference type="EMBL" id="QIG41383.1"/>
    </source>
</evidence>
<keyword evidence="2" id="KW-0812">Transmembrane</keyword>
<dbReference type="Proteomes" id="UP000502996">
    <property type="component" value="Chromosome"/>
</dbReference>
<protein>
    <recommendedName>
        <fullName evidence="5">DUF4190 domain-containing protein</fullName>
    </recommendedName>
</protein>
<proteinExistence type="predicted"/>
<dbReference type="RefSeq" id="WP_165227669.1">
    <property type="nucleotide sequence ID" value="NZ_CP049257.1"/>
</dbReference>
<evidence type="ECO:0008006" key="5">
    <source>
        <dbReference type="Google" id="ProtNLM"/>
    </source>
</evidence>
<name>A0A6G6W8A2_9ACTN</name>
<accession>A0A6G6W8A2</accession>
<feature type="transmembrane region" description="Helical" evidence="2">
    <location>
        <begin position="54"/>
        <end position="87"/>
    </location>
</feature>